<gene>
    <name evidence="3" type="ORF">GS617_20385</name>
</gene>
<keyword evidence="2" id="KW-0663">Pyridoxal phosphate</keyword>
<dbReference type="Proteomes" id="UP000599383">
    <property type="component" value="Unassembled WGS sequence"/>
</dbReference>
<dbReference type="EMBL" id="WVQY01000012">
    <property type="protein sequence ID" value="NOD32634.1"/>
    <property type="molecule type" value="Genomic_DNA"/>
</dbReference>
<protein>
    <recommendedName>
        <fullName evidence="5">L-glutamine:2-deoxy-scyllo-inosose aminotransferase</fullName>
    </recommendedName>
</protein>
<comment type="caution">
    <text evidence="3">The sequence shown here is derived from an EMBL/GenBank/DDBJ whole genome shotgun (WGS) entry which is preliminary data.</text>
</comment>
<reference evidence="3 4" key="1">
    <citation type="submission" date="2019-12" db="EMBL/GenBank/DDBJ databases">
        <title>Ruegeria JWLKs population differentiation of coral mucus and skeleton niches.</title>
        <authorList>
            <person name="Luo D."/>
        </authorList>
    </citation>
    <scope>NUCLEOTIDE SEQUENCE [LARGE SCALE GENOMIC DNA]</scope>
    <source>
        <strain evidence="3 4">HKCCD6238</strain>
    </source>
</reference>
<keyword evidence="4" id="KW-1185">Reference proteome</keyword>
<proteinExistence type="inferred from homology"/>
<evidence type="ECO:0000256" key="2">
    <source>
        <dbReference type="RuleBase" id="RU004508"/>
    </source>
</evidence>
<dbReference type="InterPro" id="IPR015421">
    <property type="entry name" value="PyrdxlP-dep_Trfase_major"/>
</dbReference>
<dbReference type="Gene3D" id="3.90.1150.10">
    <property type="entry name" value="Aspartate Aminotransferase, domain 1"/>
    <property type="match status" value="1"/>
</dbReference>
<sequence length="387" mass="42733">MSSDTHETALYCGDPPMQFANLFRRDPAGGYTALFRKRPVFWSFNTRVAIRAACDLLALQPGDEVLVPAYNCGSEVDPLIDAGLSVRLYPVSDNLLADPDRIAPLITERTRAIYVTHYFGVIQPSLTGLRALCDRHGLRLIEDCALSLLSGQTPAEGRVGDVSVFCFYKFVPVLGGGALVINAPDLHAEHPFTRPPPRKMVTKMLLRAGLGNVLGTARLKGLVQALRGGEQIPVDMCPERELEDIPSHYYFDPALRSTRMSAFAARPLRAFSVSEAIATRRANWERYRELLADVAGVRMLVPELTVDSCPLNMPVLVEERDRVVQALQHGGIGATPWWAGFNRNLDWTGQAEAMALKNDAVSLPLHQYLSEAHVDYIVSELKRALQG</sequence>
<dbReference type="InterPro" id="IPR015424">
    <property type="entry name" value="PyrdxlP-dep_Trfase"/>
</dbReference>
<organism evidence="3 4">
    <name type="scientific">Ruegeria atlantica</name>
    <dbReference type="NCBI Taxonomy" id="81569"/>
    <lineage>
        <taxon>Bacteria</taxon>
        <taxon>Pseudomonadati</taxon>
        <taxon>Pseudomonadota</taxon>
        <taxon>Alphaproteobacteria</taxon>
        <taxon>Rhodobacterales</taxon>
        <taxon>Roseobacteraceae</taxon>
        <taxon>Ruegeria</taxon>
    </lineage>
</organism>
<evidence type="ECO:0000313" key="3">
    <source>
        <dbReference type="EMBL" id="NOD32634.1"/>
    </source>
</evidence>
<dbReference type="InterPro" id="IPR015422">
    <property type="entry name" value="PyrdxlP-dep_Trfase_small"/>
</dbReference>
<comment type="similarity">
    <text evidence="1 2">Belongs to the DegT/DnrJ/EryC1 family.</text>
</comment>
<evidence type="ECO:0000313" key="4">
    <source>
        <dbReference type="Proteomes" id="UP000599383"/>
    </source>
</evidence>
<dbReference type="PANTHER" id="PTHR30244:SF34">
    <property type="entry name" value="DTDP-4-AMINO-4,6-DIDEOXYGALACTOSE TRANSAMINASE"/>
    <property type="match status" value="1"/>
</dbReference>
<evidence type="ECO:0008006" key="5">
    <source>
        <dbReference type="Google" id="ProtNLM"/>
    </source>
</evidence>
<dbReference type="Pfam" id="PF01041">
    <property type="entry name" value="DegT_DnrJ_EryC1"/>
    <property type="match status" value="2"/>
</dbReference>
<evidence type="ECO:0000256" key="1">
    <source>
        <dbReference type="ARBA" id="ARBA00037999"/>
    </source>
</evidence>
<accession>A0ABX1WH39</accession>
<dbReference type="RefSeq" id="WP_171364618.1">
    <property type="nucleotide sequence ID" value="NZ_WVQY01000012.1"/>
</dbReference>
<name>A0ABX1WH39_9RHOB</name>
<dbReference type="InterPro" id="IPR000653">
    <property type="entry name" value="DegT/StrS_aminotransferase"/>
</dbReference>
<dbReference type="PANTHER" id="PTHR30244">
    <property type="entry name" value="TRANSAMINASE"/>
    <property type="match status" value="1"/>
</dbReference>
<dbReference type="Gene3D" id="3.40.640.10">
    <property type="entry name" value="Type I PLP-dependent aspartate aminotransferase-like (Major domain)"/>
    <property type="match status" value="1"/>
</dbReference>
<dbReference type="SUPFAM" id="SSF53383">
    <property type="entry name" value="PLP-dependent transferases"/>
    <property type="match status" value="1"/>
</dbReference>